<evidence type="ECO:0000313" key="2">
    <source>
        <dbReference type="EMBL" id="MXS26839.1"/>
    </source>
</evidence>
<evidence type="ECO:0000313" key="7">
    <source>
        <dbReference type="Proteomes" id="UP000516696"/>
    </source>
</evidence>
<feature type="transmembrane region" description="Helical" evidence="1">
    <location>
        <begin position="7"/>
        <end position="24"/>
    </location>
</feature>
<keyword evidence="5" id="KW-1185">Reference proteome</keyword>
<dbReference type="InterPro" id="IPR012651">
    <property type="entry name" value="Thia_Transptr_ThiT"/>
</dbReference>
<evidence type="ECO:0000313" key="5">
    <source>
        <dbReference type="Proteomes" id="UP000254807"/>
    </source>
</evidence>
<feature type="transmembrane region" description="Helical" evidence="1">
    <location>
        <begin position="124"/>
        <end position="144"/>
    </location>
</feature>
<evidence type="ECO:0000313" key="3">
    <source>
        <dbReference type="EMBL" id="QOG29005.1"/>
    </source>
</evidence>
<dbReference type="GO" id="GO:0005886">
    <property type="term" value="C:plasma membrane"/>
    <property type="evidence" value="ECO:0007669"/>
    <property type="project" value="InterPro"/>
</dbReference>
<keyword evidence="1" id="KW-0472">Membrane</keyword>
<dbReference type="EMBL" id="WVTI01000011">
    <property type="protein sequence ID" value="MXS26839.1"/>
    <property type="molecule type" value="Genomic_DNA"/>
</dbReference>
<dbReference type="Proteomes" id="UP000439965">
    <property type="component" value="Unassembled WGS sequence"/>
</dbReference>
<reference evidence="2 6" key="2">
    <citation type="submission" date="2019-04" db="EMBL/GenBank/DDBJ databases">
        <title>Step-wise assembly of the neonatal virome modulated by breast feeding.</title>
        <authorList>
            <person name="Liang G."/>
            <person name="Bushman F."/>
        </authorList>
    </citation>
    <scope>NUCLEOTIDE SEQUENCE [LARGE SCALE GENOMIC DNA]</scope>
    <source>
        <strain evidence="2 6">E3404</strain>
    </source>
</reference>
<name>A0A1L8TWE6_ENTGA</name>
<proteinExistence type="predicted"/>
<organism evidence="2 6">
    <name type="scientific">Enterococcus gallinarum</name>
    <dbReference type="NCBI Taxonomy" id="1353"/>
    <lineage>
        <taxon>Bacteria</taxon>
        <taxon>Bacillati</taxon>
        <taxon>Bacillota</taxon>
        <taxon>Bacilli</taxon>
        <taxon>Lactobacillales</taxon>
        <taxon>Enterococcaceae</taxon>
        <taxon>Enterococcus</taxon>
    </lineage>
</organism>
<accession>A0A1L8TWE6</accession>
<reference evidence="4 5" key="1">
    <citation type="submission" date="2018-06" db="EMBL/GenBank/DDBJ databases">
        <authorList>
            <consortium name="Pathogen Informatics"/>
            <person name="Doyle S."/>
        </authorList>
    </citation>
    <scope>NUCLEOTIDE SEQUENCE [LARGE SCALE GENOMIC DNA]</scope>
    <source>
        <strain evidence="4 5">NCTC12360</strain>
    </source>
</reference>
<keyword evidence="1" id="KW-0812">Transmembrane</keyword>
<dbReference type="Gene3D" id="1.10.1760.20">
    <property type="match status" value="1"/>
</dbReference>
<evidence type="ECO:0000313" key="4">
    <source>
        <dbReference type="EMBL" id="STD83714.1"/>
    </source>
</evidence>
<dbReference type="EMBL" id="CP050485">
    <property type="protein sequence ID" value="QOG29005.1"/>
    <property type="molecule type" value="Genomic_DNA"/>
</dbReference>
<keyword evidence="1" id="KW-1133">Transmembrane helix</keyword>
<dbReference type="OrthoDB" id="9795813at2"/>
<dbReference type="EMBL" id="UFYW01000001">
    <property type="protein sequence ID" value="STD83714.1"/>
    <property type="molecule type" value="Genomic_DNA"/>
</dbReference>
<dbReference type="NCBIfam" id="TIGR02357">
    <property type="entry name" value="ECF_ThiT_YuaJ"/>
    <property type="match status" value="1"/>
</dbReference>
<dbReference type="AlphaFoldDB" id="A0A1L8TWE6"/>
<feature type="transmembrane region" description="Helical" evidence="1">
    <location>
        <begin position="84"/>
        <end position="103"/>
    </location>
</feature>
<evidence type="ECO:0000256" key="1">
    <source>
        <dbReference type="SAM" id="Phobius"/>
    </source>
</evidence>
<gene>
    <name evidence="2" type="primary">thiT</name>
    <name evidence="3" type="ORF">EGM181_17905</name>
    <name evidence="2" type="ORF">GTI89_12290</name>
    <name evidence="4" type="ORF">NCTC12360_02187</name>
</gene>
<protein>
    <submittedName>
        <fullName evidence="2">Energy-coupled thiamine transporter ThiT</fullName>
    </submittedName>
    <submittedName>
        <fullName evidence="4">Thiamin permease</fullName>
    </submittedName>
</protein>
<feature type="transmembrane region" description="Helical" evidence="1">
    <location>
        <begin position="150"/>
        <end position="175"/>
    </location>
</feature>
<dbReference type="GO" id="GO:0015234">
    <property type="term" value="F:thiamine transmembrane transporter activity"/>
    <property type="evidence" value="ECO:0007669"/>
    <property type="project" value="InterPro"/>
</dbReference>
<evidence type="ECO:0000313" key="6">
    <source>
        <dbReference type="Proteomes" id="UP000439965"/>
    </source>
</evidence>
<dbReference type="Proteomes" id="UP000254807">
    <property type="component" value="Unassembled WGS sequence"/>
</dbReference>
<reference evidence="3 7" key="3">
    <citation type="submission" date="2020-03" db="EMBL/GenBank/DDBJ databases">
        <title>Characterization of ganglioside-mimicking enterococci.</title>
        <authorList>
            <person name="Patry R.T."/>
            <person name="Nothaft H."/>
            <person name="Bridger R."/>
            <person name="Shajahan A."/>
            <person name="Huynh S."/>
            <person name="Sanchez S."/>
            <person name="Azadi P."/>
            <person name="Cooper K."/>
            <person name="Miller W.G."/>
            <person name="Parker C.T."/>
            <person name="Wells L."/>
            <person name="Szymanski C.M."/>
        </authorList>
    </citation>
    <scope>NUCLEOTIDE SEQUENCE [LARGE SCALE GENOMIC DNA]</scope>
    <source>
        <strain evidence="3 7">EGM181</strain>
    </source>
</reference>
<sequence length="193" mass="21400">MGNGTKIWIEGTIMAALAMVLSLIPLDFGSSFSISLGQIPLTIFAIRRGWKPGLMAGLVWGLLHFPLGKVWFLSVLQVLIEYPFAFTFVGFAGLYANKIHLAIRNGSKGSVQRLLVQATFTGAFARYFWHFLAGWVYWGAYALWGMKPWLFSLVMNTASGLATAIVTAIILLIAYRTSPEVFVPKDDYLNRTA</sequence>
<dbReference type="Proteomes" id="UP000516696">
    <property type="component" value="Chromosome"/>
</dbReference>
<dbReference type="Pfam" id="PF09515">
    <property type="entry name" value="Thia_YuaJ"/>
    <property type="match status" value="1"/>
</dbReference>